<dbReference type="InterPro" id="IPR025187">
    <property type="entry name" value="DUF4112"/>
</dbReference>
<keyword evidence="1" id="KW-0472">Membrane</keyword>
<reference evidence="3" key="1">
    <citation type="submission" date="2017-01" db="EMBL/GenBank/DDBJ databases">
        <authorList>
            <person name="Varghese N."/>
            <person name="Submissions S."/>
        </authorList>
    </citation>
    <scope>NUCLEOTIDE SEQUENCE [LARGE SCALE GENOMIC DNA]</scope>
    <source>
        <strain evidence="3">DSM 29591</strain>
    </source>
</reference>
<dbReference type="STRING" id="287098.SAMN05421665_3048"/>
<feature type="transmembrane region" description="Helical" evidence="1">
    <location>
        <begin position="31"/>
        <end position="55"/>
    </location>
</feature>
<evidence type="ECO:0008006" key="4">
    <source>
        <dbReference type="Google" id="ProtNLM"/>
    </source>
</evidence>
<evidence type="ECO:0000256" key="1">
    <source>
        <dbReference type="SAM" id="Phobius"/>
    </source>
</evidence>
<dbReference type="PANTHER" id="PTHR35519">
    <property type="entry name" value="MEMBRANE PROTEINS"/>
    <property type="match status" value="1"/>
</dbReference>
<evidence type="ECO:0000313" key="3">
    <source>
        <dbReference type="Proteomes" id="UP000186997"/>
    </source>
</evidence>
<protein>
    <recommendedName>
        <fullName evidence="4">DUF4112 domain-containing protein</fullName>
    </recommendedName>
</protein>
<keyword evidence="3" id="KW-1185">Reference proteome</keyword>
<evidence type="ECO:0000313" key="2">
    <source>
        <dbReference type="EMBL" id="SIT90272.1"/>
    </source>
</evidence>
<dbReference type="EMBL" id="FTPR01000003">
    <property type="protein sequence ID" value="SIT90272.1"/>
    <property type="molecule type" value="Genomic_DNA"/>
</dbReference>
<dbReference type="Proteomes" id="UP000186997">
    <property type="component" value="Unassembled WGS sequence"/>
</dbReference>
<keyword evidence="1" id="KW-1133">Transmembrane helix</keyword>
<gene>
    <name evidence="2" type="ORF">SAMN05421665_3048</name>
</gene>
<dbReference type="AlphaFoldDB" id="A0A1R3XFT8"/>
<dbReference type="OrthoDB" id="513552at2"/>
<proteinExistence type="predicted"/>
<keyword evidence="1" id="KW-0812">Transmembrane</keyword>
<sequence length="118" mass="12917">MATELQKFERWSEALDSRFSLFGLPIGWDSILGLVPGVGDAVTVVPAAMMINAGYRRGIRKRALGRMVWNTGLDLTLGSVPLVGDVFDVAFKSHKKNVAVLRDEFVRMGLADMVPQPA</sequence>
<organism evidence="2 3">
    <name type="scientific">Yoonia rosea</name>
    <dbReference type="NCBI Taxonomy" id="287098"/>
    <lineage>
        <taxon>Bacteria</taxon>
        <taxon>Pseudomonadati</taxon>
        <taxon>Pseudomonadota</taxon>
        <taxon>Alphaproteobacteria</taxon>
        <taxon>Rhodobacterales</taxon>
        <taxon>Paracoccaceae</taxon>
        <taxon>Yoonia</taxon>
    </lineage>
</organism>
<accession>A0A1R3XFT8</accession>
<name>A0A1R3XFT8_9RHOB</name>
<dbReference type="RefSeq" id="WP_076660754.1">
    <property type="nucleotide sequence ID" value="NZ_FTPR01000003.1"/>
</dbReference>
<dbReference type="Pfam" id="PF13430">
    <property type="entry name" value="DUF4112"/>
    <property type="match status" value="1"/>
</dbReference>
<dbReference type="PANTHER" id="PTHR35519:SF2">
    <property type="entry name" value="PH DOMAIN PROTEIN"/>
    <property type="match status" value="1"/>
</dbReference>